<dbReference type="EC" id="2.3.1.-" evidence="4"/>
<dbReference type="RefSeq" id="WP_220474352.1">
    <property type="nucleotide sequence ID" value="NZ_OMOH01000004.1"/>
</dbReference>
<name>A0A375I3G3_9ACTN</name>
<dbReference type="InterPro" id="IPR050832">
    <property type="entry name" value="Bact_Acetyltransf"/>
</dbReference>
<proteinExistence type="predicted"/>
<accession>A0A375I3G3</accession>
<evidence type="ECO:0000256" key="2">
    <source>
        <dbReference type="ARBA" id="ARBA00023315"/>
    </source>
</evidence>
<sequence length="163" mass="18299">MPELTITQMTPSDITLLVALRMEVLSHVFEQEKRGMSEREWEDLAEQNREYYLRELPAGRHLACVAYLGNDVVGCGGVCFQRELPSPDNRSGLCAYLMNIYTRAEFRGSGFARRICEWLIEKARAAGAGKIYLESSADGRALYHSLGFHDMADYMALPTATPA</sequence>
<dbReference type="EMBL" id="OMOH01000004">
    <property type="protein sequence ID" value="SPF68254.1"/>
    <property type="molecule type" value="Genomic_DNA"/>
</dbReference>
<keyword evidence="2 4" id="KW-0012">Acyltransferase</keyword>
<keyword evidence="1 4" id="KW-0808">Transferase</keyword>
<dbReference type="GO" id="GO:0016747">
    <property type="term" value="F:acyltransferase activity, transferring groups other than amino-acyl groups"/>
    <property type="evidence" value="ECO:0007669"/>
    <property type="project" value="InterPro"/>
</dbReference>
<keyword evidence="5" id="KW-1185">Reference proteome</keyword>
<feature type="domain" description="N-acetyltransferase" evidence="3">
    <location>
        <begin position="4"/>
        <end position="163"/>
    </location>
</feature>
<gene>
    <name evidence="4" type="ORF">PROPJV5_1197</name>
</gene>
<dbReference type="Pfam" id="PF00583">
    <property type="entry name" value="Acetyltransf_1"/>
    <property type="match status" value="1"/>
</dbReference>
<dbReference type="InterPro" id="IPR000182">
    <property type="entry name" value="GNAT_dom"/>
</dbReference>
<dbReference type="PANTHER" id="PTHR43877">
    <property type="entry name" value="AMINOALKYLPHOSPHONATE N-ACETYLTRANSFERASE-RELATED-RELATED"/>
    <property type="match status" value="1"/>
</dbReference>
<evidence type="ECO:0000259" key="3">
    <source>
        <dbReference type="PROSITE" id="PS51186"/>
    </source>
</evidence>
<organism evidence="4 5">
    <name type="scientific">Propionibacterium ruminifibrarum</name>
    <dbReference type="NCBI Taxonomy" id="1962131"/>
    <lineage>
        <taxon>Bacteria</taxon>
        <taxon>Bacillati</taxon>
        <taxon>Actinomycetota</taxon>
        <taxon>Actinomycetes</taxon>
        <taxon>Propionibacteriales</taxon>
        <taxon>Propionibacteriaceae</taxon>
        <taxon>Propionibacterium</taxon>
    </lineage>
</organism>
<evidence type="ECO:0000313" key="5">
    <source>
        <dbReference type="Proteomes" id="UP000265962"/>
    </source>
</evidence>
<dbReference type="AlphaFoldDB" id="A0A375I3G3"/>
<evidence type="ECO:0000313" key="4">
    <source>
        <dbReference type="EMBL" id="SPF68254.1"/>
    </source>
</evidence>
<evidence type="ECO:0000256" key="1">
    <source>
        <dbReference type="ARBA" id="ARBA00022679"/>
    </source>
</evidence>
<dbReference type="InterPro" id="IPR016181">
    <property type="entry name" value="Acyl_CoA_acyltransferase"/>
</dbReference>
<dbReference type="Proteomes" id="UP000265962">
    <property type="component" value="Unassembled WGS sequence"/>
</dbReference>
<dbReference type="PROSITE" id="PS51186">
    <property type="entry name" value="GNAT"/>
    <property type="match status" value="1"/>
</dbReference>
<protein>
    <submittedName>
        <fullName evidence="4">Gcn5-related N-acetyltransferase (GNAT) domain profile</fullName>
        <ecNumber evidence="4">2.3.1.-</ecNumber>
    </submittedName>
</protein>
<dbReference type="Gene3D" id="3.40.630.30">
    <property type="match status" value="1"/>
</dbReference>
<reference evidence="5" key="1">
    <citation type="submission" date="2018-02" db="EMBL/GenBank/DDBJ databases">
        <authorList>
            <person name="Hornung B."/>
        </authorList>
    </citation>
    <scope>NUCLEOTIDE SEQUENCE [LARGE SCALE GENOMIC DNA]</scope>
</reference>
<dbReference type="CDD" id="cd04301">
    <property type="entry name" value="NAT_SF"/>
    <property type="match status" value="1"/>
</dbReference>
<dbReference type="SUPFAM" id="SSF55729">
    <property type="entry name" value="Acyl-CoA N-acyltransferases (Nat)"/>
    <property type="match status" value="1"/>
</dbReference>